<protein>
    <submittedName>
        <fullName evidence="1">Uncharacterized protein</fullName>
    </submittedName>
</protein>
<dbReference type="Proteomes" id="UP000051863">
    <property type="component" value="Unassembled WGS sequence"/>
</dbReference>
<keyword evidence="2" id="KW-1185">Reference proteome</keyword>
<dbReference type="SUPFAM" id="SSF160424">
    <property type="entry name" value="BH3703-like"/>
    <property type="match status" value="1"/>
</dbReference>
<dbReference type="RefSeq" id="WP_057627218.1">
    <property type="nucleotide sequence ID" value="NZ_LDJJ01000015.1"/>
</dbReference>
<dbReference type="EMBL" id="LDJJ01000015">
    <property type="protein sequence ID" value="KRG69715.1"/>
    <property type="molecule type" value="Genomic_DNA"/>
</dbReference>
<dbReference type="OrthoDB" id="8453362at2"/>
<sequence length="105" mass="11644">MTIQRQIELLNKIVGVMHASAGAGYSGMECEFDHETYEGGWSVGSNYCYIMGANRISGRLDDPEDTLSDFVHELHELMKVHTGGDWTSFLLTVDAGGKAATKFYY</sequence>
<name>A0A0R0CWK2_9GAMM</name>
<accession>A0A0R0CWK2</accession>
<proteinExistence type="predicted"/>
<dbReference type="InterPro" id="IPR036170">
    <property type="entry name" value="YezG-like_sf"/>
</dbReference>
<reference evidence="1 2" key="1">
    <citation type="submission" date="2015-05" db="EMBL/GenBank/DDBJ databases">
        <title>Genome sequencing and analysis of members of genus Stenotrophomonas.</title>
        <authorList>
            <person name="Patil P.P."/>
            <person name="Midha S."/>
            <person name="Patil P.B."/>
        </authorList>
    </citation>
    <scope>NUCLEOTIDE SEQUENCE [LARGE SCALE GENOMIC DNA]</scope>
    <source>
        <strain evidence="1 2">DSM 18941</strain>
    </source>
</reference>
<gene>
    <name evidence="1" type="ORF">ABB27_05450</name>
</gene>
<comment type="caution">
    <text evidence="1">The sequence shown here is derived from an EMBL/GenBank/DDBJ whole genome shotgun (WGS) entry which is preliminary data.</text>
</comment>
<dbReference type="PATRIC" id="fig|405446.3.peg.413"/>
<organism evidence="1 2">
    <name type="scientific">Stenotrophomonas terrae</name>
    <dbReference type="NCBI Taxonomy" id="405446"/>
    <lineage>
        <taxon>Bacteria</taxon>
        <taxon>Pseudomonadati</taxon>
        <taxon>Pseudomonadota</taxon>
        <taxon>Gammaproteobacteria</taxon>
        <taxon>Lysobacterales</taxon>
        <taxon>Lysobacteraceae</taxon>
        <taxon>Stenotrophomonas</taxon>
    </lineage>
</organism>
<dbReference type="AlphaFoldDB" id="A0A0R0CWK2"/>
<evidence type="ECO:0000313" key="1">
    <source>
        <dbReference type="EMBL" id="KRG69715.1"/>
    </source>
</evidence>
<evidence type="ECO:0000313" key="2">
    <source>
        <dbReference type="Proteomes" id="UP000051863"/>
    </source>
</evidence>